<name>A0A2H3JL65_WOLCO</name>
<protein>
    <submittedName>
        <fullName evidence="3">Uncharacterized protein</fullName>
    </submittedName>
</protein>
<feature type="region of interest" description="Disordered" evidence="2">
    <location>
        <begin position="29"/>
        <end position="58"/>
    </location>
</feature>
<dbReference type="Proteomes" id="UP000218811">
    <property type="component" value="Unassembled WGS sequence"/>
</dbReference>
<feature type="coiled-coil region" evidence="1">
    <location>
        <begin position="74"/>
        <end position="101"/>
    </location>
</feature>
<proteinExistence type="predicted"/>
<accession>A0A2H3JL65</accession>
<reference evidence="3 4" key="1">
    <citation type="journal article" date="2012" name="Science">
        <title>The Paleozoic origin of enzymatic lignin decomposition reconstructed from 31 fungal genomes.</title>
        <authorList>
            <person name="Floudas D."/>
            <person name="Binder M."/>
            <person name="Riley R."/>
            <person name="Barry K."/>
            <person name="Blanchette R.A."/>
            <person name="Henrissat B."/>
            <person name="Martinez A.T."/>
            <person name="Otillar R."/>
            <person name="Spatafora J.W."/>
            <person name="Yadav J.S."/>
            <person name="Aerts A."/>
            <person name="Benoit I."/>
            <person name="Boyd A."/>
            <person name="Carlson A."/>
            <person name="Copeland A."/>
            <person name="Coutinho P.M."/>
            <person name="de Vries R.P."/>
            <person name="Ferreira P."/>
            <person name="Findley K."/>
            <person name="Foster B."/>
            <person name="Gaskell J."/>
            <person name="Glotzer D."/>
            <person name="Gorecki P."/>
            <person name="Heitman J."/>
            <person name="Hesse C."/>
            <person name="Hori C."/>
            <person name="Igarashi K."/>
            <person name="Jurgens J.A."/>
            <person name="Kallen N."/>
            <person name="Kersten P."/>
            <person name="Kohler A."/>
            <person name="Kuees U."/>
            <person name="Kumar T.K.A."/>
            <person name="Kuo A."/>
            <person name="LaButti K."/>
            <person name="Larrondo L.F."/>
            <person name="Lindquist E."/>
            <person name="Ling A."/>
            <person name="Lombard V."/>
            <person name="Lucas S."/>
            <person name="Lundell T."/>
            <person name="Martin R."/>
            <person name="McLaughlin D.J."/>
            <person name="Morgenstern I."/>
            <person name="Morin E."/>
            <person name="Murat C."/>
            <person name="Nagy L.G."/>
            <person name="Nolan M."/>
            <person name="Ohm R.A."/>
            <person name="Patyshakuliyeva A."/>
            <person name="Rokas A."/>
            <person name="Ruiz-Duenas F.J."/>
            <person name="Sabat G."/>
            <person name="Salamov A."/>
            <person name="Samejima M."/>
            <person name="Schmutz J."/>
            <person name="Slot J.C."/>
            <person name="St John F."/>
            <person name="Stenlid J."/>
            <person name="Sun H."/>
            <person name="Sun S."/>
            <person name="Syed K."/>
            <person name="Tsang A."/>
            <person name="Wiebenga A."/>
            <person name="Young D."/>
            <person name="Pisabarro A."/>
            <person name="Eastwood D.C."/>
            <person name="Martin F."/>
            <person name="Cullen D."/>
            <person name="Grigoriev I.V."/>
            <person name="Hibbett D.S."/>
        </authorList>
    </citation>
    <scope>NUCLEOTIDE SEQUENCE [LARGE SCALE GENOMIC DNA]</scope>
    <source>
        <strain evidence="3 4">MD-104</strain>
    </source>
</reference>
<evidence type="ECO:0000256" key="2">
    <source>
        <dbReference type="SAM" id="MobiDB-lite"/>
    </source>
</evidence>
<keyword evidence="1" id="KW-0175">Coiled coil</keyword>
<organism evidence="3 4">
    <name type="scientific">Wolfiporia cocos (strain MD-104)</name>
    <name type="common">Brown rot fungus</name>
    <dbReference type="NCBI Taxonomy" id="742152"/>
    <lineage>
        <taxon>Eukaryota</taxon>
        <taxon>Fungi</taxon>
        <taxon>Dikarya</taxon>
        <taxon>Basidiomycota</taxon>
        <taxon>Agaricomycotina</taxon>
        <taxon>Agaricomycetes</taxon>
        <taxon>Polyporales</taxon>
        <taxon>Phaeolaceae</taxon>
        <taxon>Wolfiporia</taxon>
    </lineage>
</organism>
<sequence length="251" mass="29357">MPRAERFTVNPKNAASGVREEWDIHPTQALEDRISDAVAPRAKKSRKGNAPKPYHRGTADPAEVARVNREAALEDIRRKKLQKLLRQKEKLEQRLDKATLDDLIAKAAAKRVEEERKSWSLQQRIAKPPAKSLLERVEELRMPPEWVEKRGIANPRDVHCTEKKWDWFLEIQKKMVNAHPAIYRLARADDYSSPPAILTRFTLLTTDFDDLCANFEHRVRQDTMQNKEMRLLEKYLKQMEHIFGDLEYTPN</sequence>
<dbReference type="AlphaFoldDB" id="A0A2H3JL65"/>
<feature type="compositionally biased region" description="Basic residues" evidence="2">
    <location>
        <begin position="41"/>
        <end position="55"/>
    </location>
</feature>
<evidence type="ECO:0000313" key="3">
    <source>
        <dbReference type="EMBL" id="PCH39529.1"/>
    </source>
</evidence>
<keyword evidence="4" id="KW-1185">Reference proteome</keyword>
<evidence type="ECO:0000256" key="1">
    <source>
        <dbReference type="SAM" id="Coils"/>
    </source>
</evidence>
<evidence type="ECO:0000313" key="4">
    <source>
        <dbReference type="Proteomes" id="UP000218811"/>
    </source>
</evidence>
<gene>
    <name evidence="3" type="ORF">WOLCODRAFT_159123</name>
</gene>
<dbReference type="EMBL" id="KB468009">
    <property type="protein sequence ID" value="PCH39529.1"/>
    <property type="molecule type" value="Genomic_DNA"/>
</dbReference>